<dbReference type="Proteomes" id="UP000003639">
    <property type="component" value="Unassembled WGS sequence"/>
</dbReference>
<comment type="caution">
    <text evidence="1">The sequence shown here is derived from an EMBL/GenBank/DDBJ whole genome shotgun (WGS) entry which is preliminary data.</text>
</comment>
<dbReference type="RefSeq" id="WP_006573684.1">
    <property type="nucleotide sequence ID" value="NZ_AAXG02000028.1"/>
</dbReference>
<evidence type="ECO:0000313" key="1">
    <source>
        <dbReference type="EMBL" id="EDM99247.1"/>
    </source>
</evidence>
<dbReference type="AlphaFoldDB" id="A6NY77"/>
<reference evidence="1 2" key="2">
    <citation type="submission" date="2007-06" db="EMBL/GenBank/DDBJ databases">
        <title>Draft genome sequence of Pseudoflavonifractor capillosus ATCC 29799.</title>
        <authorList>
            <person name="Sudarsanam P."/>
            <person name="Ley R."/>
            <person name="Guruge J."/>
            <person name="Turnbaugh P.J."/>
            <person name="Mahowald M."/>
            <person name="Liep D."/>
            <person name="Gordon J."/>
        </authorList>
    </citation>
    <scope>NUCLEOTIDE SEQUENCE [LARGE SCALE GENOMIC DNA]</scope>
    <source>
        <strain evidence="1 2">ATCC 29799</strain>
    </source>
</reference>
<proteinExistence type="predicted"/>
<keyword evidence="2" id="KW-1185">Reference proteome</keyword>
<dbReference type="EMBL" id="AAXG02000028">
    <property type="protein sequence ID" value="EDM99247.1"/>
    <property type="molecule type" value="Genomic_DNA"/>
</dbReference>
<sequence length="138" mass="15263">MPTNLEAIQAVLASERFLDEPVTEYKPKSAGVKFDLGTAAAMREHYRNNLLEVPGRIVVGSSVITTTPEVMAVLRALLYTGCCRIEDRSLACREVFTRACKVGSFIGTQELLSTFEERPSNPFVQVLQETIKELLGVL</sequence>
<accession>A6NY77</accession>
<dbReference type="STRING" id="411467.BACCAP_03176"/>
<name>A6NY77_9FIRM</name>
<evidence type="ECO:0000313" key="2">
    <source>
        <dbReference type="Proteomes" id="UP000003639"/>
    </source>
</evidence>
<gene>
    <name evidence="1" type="ORF">BACCAP_03176</name>
</gene>
<organism evidence="1 2">
    <name type="scientific">Pseudoflavonifractor capillosus ATCC 29799</name>
    <dbReference type="NCBI Taxonomy" id="411467"/>
    <lineage>
        <taxon>Bacteria</taxon>
        <taxon>Bacillati</taxon>
        <taxon>Bacillota</taxon>
        <taxon>Clostridia</taxon>
        <taxon>Eubacteriales</taxon>
        <taxon>Oscillospiraceae</taxon>
        <taxon>Pseudoflavonifractor</taxon>
    </lineage>
</organism>
<reference evidence="1 2" key="1">
    <citation type="submission" date="2007-04" db="EMBL/GenBank/DDBJ databases">
        <authorList>
            <person name="Fulton L."/>
            <person name="Clifton S."/>
            <person name="Fulton B."/>
            <person name="Xu J."/>
            <person name="Minx P."/>
            <person name="Pepin K.H."/>
            <person name="Johnson M."/>
            <person name="Thiruvilangam P."/>
            <person name="Bhonagiri V."/>
            <person name="Nash W.E."/>
            <person name="Mardis E.R."/>
            <person name="Wilson R.K."/>
        </authorList>
    </citation>
    <scope>NUCLEOTIDE SEQUENCE [LARGE SCALE GENOMIC DNA]</scope>
    <source>
        <strain evidence="1 2">ATCC 29799</strain>
    </source>
</reference>
<protein>
    <submittedName>
        <fullName evidence="1">Uncharacterized protein</fullName>
    </submittedName>
</protein>